<evidence type="ECO:0000313" key="3">
    <source>
        <dbReference type="EMBL" id="CEM21844.1"/>
    </source>
</evidence>
<accession>A0A0G4G198</accession>
<evidence type="ECO:0000256" key="1">
    <source>
        <dbReference type="SAM" id="MobiDB-lite"/>
    </source>
</evidence>
<evidence type="ECO:0008006" key="5">
    <source>
        <dbReference type="Google" id="ProtNLM"/>
    </source>
</evidence>
<evidence type="ECO:0000313" key="4">
    <source>
        <dbReference type="Proteomes" id="UP000041254"/>
    </source>
</evidence>
<sequence length="136" mass="14800">MKVLLCLVGALLVAGAVCDPTPLRKLSPQEATAVTDPSKVGDDNPDLRALGPDEHHVPPPPSNYHAHEEDCDCWCDGGLPGYGTHGGMRTYNCPCMCHYGHGGKKTFWAMGCDCSCDHHHHEGRHTLYHPCTCTCY</sequence>
<name>A0A0G4G198_VITBC</name>
<dbReference type="VEuPathDB" id="CryptoDB:Vbra_9599"/>
<gene>
    <name evidence="3" type="ORF">Vbra_9599</name>
</gene>
<feature type="chain" id="PRO_5005190048" description="C2H2-type domain-containing protein" evidence="2">
    <location>
        <begin position="19"/>
        <end position="136"/>
    </location>
</feature>
<feature type="signal peptide" evidence="2">
    <location>
        <begin position="1"/>
        <end position="18"/>
    </location>
</feature>
<organism evidence="3 4">
    <name type="scientific">Vitrella brassicaformis (strain CCMP3155)</name>
    <dbReference type="NCBI Taxonomy" id="1169540"/>
    <lineage>
        <taxon>Eukaryota</taxon>
        <taxon>Sar</taxon>
        <taxon>Alveolata</taxon>
        <taxon>Colpodellida</taxon>
        <taxon>Vitrellaceae</taxon>
        <taxon>Vitrella</taxon>
    </lineage>
</organism>
<proteinExistence type="predicted"/>
<dbReference type="AlphaFoldDB" id="A0A0G4G198"/>
<keyword evidence="4" id="KW-1185">Reference proteome</keyword>
<reference evidence="3 4" key="1">
    <citation type="submission" date="2014-11" db="EMBL/GenBank/DDBJ databases">
        <authorList>
            <person name="Zhu J."/>
            <person name="Qi W."/>
            <person name="Song R."/>
        </authorList>
    </citation>
    <scope>NUCLEOTIDE SEQUENCE [LARGE SCALE GENOMIC DNA]</scope>
</reference>
<feature type="compositionally biased region" description="Basic and acidic residues" evidence="1">
    <location>
        <begin position="39"/>
        <end position="57"/>
    </location>
</feature>
<dbReference type="Proteomes" id="UP000041254">
    <property type="component" value="Unassembled WGS sequence"/>
</dbReference>
<dbReference type="InParanoid" id="A0A0G4G198"/>
<keyword evidence="2" id="KW-0732">Signal</keyword>
<dbReference type="EMBL" id="CDMY01000543">
    <property type="protein sequence ID" value="CEM21844.1"/>
    <property type="molecule type" value="Genomic_DNA"/>
</dbReference>
<protein>
    <recommendedName>
        <fullName evidence="5">C2H2-type domain-containing protein</fullName>
    </recommendedName>
</protein>
<evidence type="ECO:0000256" key="2">
    <source>
        <dbReference type="SAM" id="SignalP"/>
    </source>
</evidence>
<feature type="region of interest" description="Disordered" evidence="1">
    <location>
        <begin position="28"/>
        <end position="58"/>
    </location>
</feature>